<dbReference type="Gene3D" id="1.20.920.10">
    <property type="entry name" value="Bromodomain-like"/>
    <property type="match status" value="1"/>
</dbReference>
<feature type="region of interest" description="Disordered" evidence="3">
    <location>
        <begin position="187"/>
        <end position="236"/>
    </location>
</feature>
<evidence type="ECO:0000259" key="4">
    <source>
        <dbReference type="PROSITE" id="PS50014"/>
    </source>
</evidence>
<dbReference type="SMART" id="SM00297">
    <property type="entry name" value="BROMO"/>
    <property type="match status" value="1"/>
</dbReference>
<gene>
    <name evidence="5" type="ORF">TSOC_004565</name>
</gene>
<dbReference type="EMBL" id="PGGS01000113">
    <property type="protein sequence ID" value="PNH08859.1"/>
    <property type="molecule type" value="Genomic_DNA"/>
</dbReference>
<sequence>MQQRSGGEGAMPDPYRQPTEYLLAFLSRISILDKEGFFQRPVREEEAPNYYSIIKQPMCFADMRTKVTSGAYQSWRQLRDDFNLIHENARRFNSNKTLVHRAALNLQKHGTKVLATYELEVRKALAVLHPLGGLHQAATPTADARADILSSPTPDACASFPLAPVATTTAEQNGDGPGADAYPRLVANSVPPSPDDMLLEGQPKPEPAALRPLGPGSAHPLLSAHPQPHPHGKQAQLLPPMLLPPMPRDPLVSYISDDEEQPLLVVGTEAAAAGVAAAAGRSLPGFGPTHALPMDVLLSQLRTSAIRVPYSDQQQQQPQQTLGEEAGPSGVAGGAHWGRLGGTG</sequence>
<evidence type="ECO:0000313" key="6">
    <source>
        <dbReference type="Proteomes" id="UP000236333"/>
    </source>
</evidence>
<dbReference type="CDD" id="cd04369">
    <property type="entry name" value="Bromodomain"/>
    <property type="match status" value="1"/>
</dbReference>
<evidence type="ECO:0000256" key="2">
    <source>
        <dbReference type="PROSITE-ProRule" id="PRU00035"/>
    </source>
</evidence>
<evidence type="ECO:0000256" key="3">
    <source>
        <dbReference type="SAM" id="MobiDB-lite"/>
    </source>
</evidence>
<dbReference type="PANTHER" id="PTHR22881:SF27">
    <property type="entry name" value="BROMODOMAIN CONTAINING 7_9"/>
    <property type="match status" value="1"/>
</dbReference>
<dbReference type="InterPro" id="IPR051831">
    <property type="entry name" value="Bromodomain_contain_prot"/>
</dbReference>
<dbReference type="OrthoDB" id="21449at2759"/>
<dbReference type="AlphaFoldDB" id="A0A2J8A8K6"/>
<evidence type="ECO:0000313" key="5">
    <source>
        <dbReference type="EMBL" id="PNH08859.1"/>
    </source>
</evidence>
<dbReference type="PANTHER" id="PTHR22881">
    <property type="entry name" value="BROMODOMAIN CONTAINING PROTEIN"/>
    <property type="match status" value="1"/>
</dbReference>
<feature type="region of interest" description="Disordered" evidence="3">
    <location>
        <begin position="310"/>
        <end position="344"/>
    </location>
</feature>
<feature type="domain" description="Bromo" evidence="4">
    <location>
        <begin position="38"/>
        <end position="100"/>
    </location>
</feature>
<evidence type="ECO:0000256" key="1">
    <source>
        <dbReference type="ARBA" id="ARBA00023117"/>
    </source>
</evidence>
<accession>A0A2J8A8K6</accession>
<dbReference type="InterPro" id="IPR001487">
    <property type="entry name" value="Bromodomain"/>
</dbReference>
<reference evidence="5 6" key="1">
    <citation type="journal article" date="2017" name="Mol. Biol. Evol.">
        <title>The 4-celled Tetrabaena socialis nuclear genome reveals the essential components for genetic control of cell number at the origin of multicellularity in the volvocine lineage.</title>
        <authorList>
            <person name="Featherston J."/>
            <person name="Arakaki Y."/>
            <person name="Hanschen E.R."/>
            <person name="Ferris P.J."/>
            <person name="Michod R.E."/>
            <person name="Olson B.J.S.C."/>
            <person name="Nozaki H."/>
            <person name="Durand P.M."/>
        </authorList>
    </citation>
    <scope>NUCLEOTIDE SEQUENCE [LARGE SCALE GENOMIC DNA]</scope>
    <source>
        <strain evidence="5 6">NIES-571</strain>
    </source>
</reference>
<name>A0A2J8A8K6_9CHLO</name>
<dbReference type="InterPro" id="IPR036427">
    <property type="entry name" value="Bromodomain-like_sf"/>
</dbReference>
<organism evidence="5 6">
    <name type="scientific">Tetrabaena socialis</name>
    <dbReference type="NCBI Taxonomy" id="47790"/>
    <lineage>
        <taxon>Eukaryota</taxon>
        <taxon>Viridiplantae</taxon>
        <taxon>Chlorophyta</taxon>
        <taxon>core chlorophytes</taxon>
        <taxon>Chlorophyceae</taxon>
        <taxon>CS clade</taxon>
        <taxon>Chlamydomonadales</taxon>
        <taxon>Tetrabaenaceae</taxon>
        <taxon>Tetrabaena</taxon>
    </lineage>
</organism>
<dbReference type="PROSITE" id="PS50014">
    <property type="entry name" value="BROMODOMAIN_2"/>
    <property type="match status" value="1"/>
</dbReference>
<dbReference type="Proteomes" id="UP000236333">
    <property type="component" value="Unassembled WGS sequence"/>
</dbReference>
<dbReference type="Pfam" id="PF00439">
    <property type="entry name" value="Bromodomain"/>
    <property type="match status" value="1"/>
</dbReference>
<dbReference type="PRINTS" id="PR00503">
    <property type="entry name" value="BROMODOMAIN"/>
</dbReference>
<dbReference type="SUPFAM" id="SSF47370">
    <property type="entry name" value="Bromodomain"/>
    <property type="match status" value="1"/>
</dbReference>
<protein>
    <submittedName>
        <fullName evidence="5">Bromodomain-containing protein 9</fullName>
    </submittedName>
</protein>
<keyword evidence="1 2" id="KW-0103">Bromodomain</keyword>
<proteinExistence type="predicted"/>
<keyword evidence="6" id="KW-1185">Reference proteome</keyword>
<feature type="compositionally biased region" description="Gly residues" evidence="3">
    <location>
        <begin position="330"/>
        <end position="344"/>
    </location>
</feature>
<comment type="caution">
    <text evidence="5">The sequence shown here is derived from an EMBL/GenBank/DDBJ whole genome shotgun (WGS) entry which is preliminary data.</text>
</comment>